<organism evidence="1 2">
    <name type="scientific">Dinghuibacter silviterrae</name>
    <dbReference type="NCBI Taxonomy" id="1539049"/>
    <lineage>
        <taxon>Bacteria</taxon>
        <taxon>Pseudomonadati</taxon>
        <taxon>Bacteroidota</taxon>
        <taxon>Chitinophagia</taxon>
        <taxon>Chitinophagales</taxon>
        <taxon>Chitinophagaceae</taxon>
        <taxon>Dinghuibacter</taxon>
    </lineage>
</organism>
<dbReference type="Proteomes" id="UP000294498">
    <property type="component" value="Unassembled WGS sequence"/>
</dbReference>
<evidence type="ECO:0000313" key="2">
    <source>
        <dbReference type="Proteomes" id="UP000294498"/>
    </source>
</evidence>
<evidence type="ECO:0000313" key="1">
    <source>
        <dbReference type="EMBL" id="TDW96336.1"/>
    </source>
</evidence>
<evidence type="ECO:0008006" key="3">
    <source>
        <dbReference type="Google" id="ProtNLM"/>
    </source>
</evidence>
<proteinExistence type="predicted"/>
<gene>
    <name evidence="1" type="ORF">EDB95_4162</name>
</gene>
<accession>A0A4R8DGU3</accession>
<keyword evidence="2" id="KW-1185">Reference proteome</keyword>
<name>A0A4R8DGU3_9BACT</name>
<reference evidence="1 2" key="1">
    <citation type="submission" date="2019-03" db="EMBL/GenBank/DDBJ databases">
        <title>Genomic Encyclopedia of Type Strains, Phase IV (KMG-IV): sequencing the most valuable type-strain genomes for metagenomic binning, comparative biology and taxonomic classification.</title>
        <authorList>
            <person name="Goeker M."/>
        </authorList>
    </citation>
    <scope>NUCLEOTIDE SEQUENCE [LARGE SCALE GENOMIC DNA]</scope>
    <source>
        <strain evidence="1 2">DSM 100059</strain>
    </source>
</reference>
<protein>
    <recommendedName>
        <fullName evidence="3">Lipoprotein</fullName>
    </recommendedName>
</protein>
<dbReference type="PROSITE" id="PS51257">
    <property type="entry name" value="PROKAR_LIPOPROTEIN"/>
    <property type="match status" value="1"/>
</dbReference>
<comment type="caution">
    <text evidence="1">The sequence shown here is derived from an EMBL/GenBank/DDBJ whole genome shotgun (WGS) entry which is preliminary data.</text>
</comment>
<dbReference type="EMBL" id="SODV01000002">
    <property type="protein sequence ID" value="TDW96336.1"/>
    <property type="molecule type" value="Genomic_DNA"/>
</dbReference>
<sequence length="254" mass="28515">MDRPFLLLSLWLSLAACGARIHSSELATTPDSVFFKAVQYRLSMLDSSRLIDPDTLENENARLAEALARYKENIFKMADSLDFDWLYIAKSADDRLCLVSWDTRRGGTEVIYETLALFKGTDGSIFSKVVSDTTDEGDNSTMHYDTVYTVRDGDKTFYLAQGFGQGSTALPWQEVRVLALKGSDLVEPAFFPDRKSTVFVEFDTHQFGEEDRIPTIKVREGGRRILVPVATEEEGFGGKYRQLVWSGSTYVAAP</sequence>
<dbReference type="AlphaFoldDB" id="A0A4R8DGU3"/>